<gene>
    <name evidence="1" type="ORF">LOK49_LG02G03086</name>
</gene>
<keyword evidence="2" id="KW-1185">Reference proteome</keyword>
<protein>
    <submittedName>
        <fullName evidence="1">RING-H2 finger protein ATL54</fullName>
    </submittedName>
</protein>
<evidence type="ECO:0000313" key="2">
    <source>
        <dbReference type="Proteomes" id="UP001060215"/>
    </source>
</evidence>
<dbReference type="EMBL" id="CM045760">
    <property type="protein sequence ID" value="KAI8027718.1"/>
    <property type="molecule type" value="Genomic_DNA"/>
</dbReference>
<evidence type="ECO:0000313" key="1">
    <source>
        <dbReference type="EMBL" id="KAI8027718.1"/>
    </source>
</evidence>
<name>A0ACC0IRI9_9ERIC</name>
<organism evidence="1 2">
    <name type="scientific">Camellia lanceoleosa</name>
    <dbReference type="NCBI Taxonomy" id="1840588"/>
    <lineage>
        <taxon>Eukaryota</taxon>
        <taxon>Viridiplantae</taxon>
        <taxon>Streptophyta</taxon>
        <taxon>Embryophyta</taxon>
        <taxon>Tracheophyta</taxon>
        <taxon>Spermatophyta</taxon>
        <taxon>Magnoliopsida</taxon>
        <taxon>eudicotyledons</taxon>
        <taxon>Gunneridae</taxon>
        <taxon>Pentapetalae</taxon>
        <taxon>asterids</taxon>
        <taxon>Ericales</taxon>
        <taxon>Theaceae</taxon>
        <taxon>Camellia</taxon>
    </lineage>
</organism>
<comment type="caution">
    <text evidence="1">The sequence shown here is derived from an EMBL/GenBank/DDBJ whole genome shotgun (WGS) entry which is preliminary data.</text>
</comment>
<sequence length="387" mass="43343">MVFDHRKLLSDSSDTKIFCELFCNATKNLEWICTPDCISRCFPICPPPPDPPTGTTTNHQSHKTHNLHLLLIISLSILSAIFLIFCLYTIFKYYKRWDISRRRRSSSQAQQQETHDDFFDEDHGPMVDHPIWYIRTVGLQPSMINSITVCKYKRGDGLVEGTDCSICLSEFEEDETLRLLPKCNHAFHIPCIDTWLRSHTNCPMCRAGIVSNTTVSPVPVPVPEGSVDDSVIGEEVEVVISESSGEFRREREDGDCDLRMGMEEEGETRVENGEEGGEISMEEVQPTRRSVSMDSFSASMISAAIANAQSRESTQLAKVNQPNMAIIVPKKENVNQSLARLVGGSSIGRSLQKGPTSIKRSLSCSGKVFLSRYTRSRSRSRSTVLPS</sequence>
<accession>A0ACC0IRI9</accession>
<proteinExistence type="predicted"/>
<dbReference type="Proteomes" id="UP001060215">
    <property type="component" value="Chromosome 3"/>
</dbReference>
<reference evidence="1 2" key="1">
    <citation type="journal article" date="2022" name="Plant J.">
        <title>Chromosome-level genome of Camellia lanceoleosa provides a valuable resource for understanding genome evolution and self-incompatibility.</title>
        <authorList>
            <person name="Gong W."/>
            <person name="Xiao S."/>
            <person name="Wang L."/>
            <person name="Liao Z."/>
            <person name="Chang Y."/>
            <person name="Mo W."/>
            <person name="Hu G."/>
            <person name="Li W."/>
            <person name="Zhao G."/>
            <person name="Zhu H."/>
            <person name="Hu X."/>
            <person name="Ji K."/>
            <person name="Xiang X."/>
            <person name="Song Q."/>
            <person name="Yuan D."/>
            <person name="Jin S."/>
            <person name="Zhang L."/>
        </authorList>
    </citation>
    <scope>NUCLEOTIDE SEQUENCE [LARGE SCALE GENOMIC DNA]</scope>
    <source>
        <strain evidence="1">SQ_2022a</strain>
    </source>
</reference>